<dbReference type="Pfam" id="PF00563">
    <property type="entry name" value="EAL"/>
    <property type="match status" value="1"/>
</dbReference>
<dbReference type="Pfam" id="PF00989">
    <property type="entry name" value="PAS"/>
    <property type="match status" value="1"/>
</dbReference>
<dbReference type="InterPro" id="IPR001789">
    <property type="entry name" value="Sig_transdc_resp-reg_receiver"/>
</dbReference>
<dbReference type="PANTHER" id="PTHR44757">
    <property type="entry name" value="DIGUANYLATE CYCLASE DGCP"/>
    <property type="match status" value="1"/>
</dbReference>
<evidence type="ECO:0000259" key="5">
    <source>
        <dbReference type="PROSITE" id="PS50112"/>
    </source>
</evidence>
<dbReference type="EMBL" id="QQOH01000001">
    <property type="protein sequence ID" value="RDE24586.1"/>
    <property type="molecule type" value="Genomic_DNA"/>
</dbReference>
<evidence type="ECO:0000256" key="1">
    <source>
        <dbReference type="ARBA" id="ARBA00012282"/>
    </source>
</evidence>
<dbReference type="CDD" id="cd01948">
    <property type="entry name" value="EAL"/>
    <property type="match status" value="1"/>
</dbReference>
<dbReference type="InterPro" id="IPR035919">
    <property type="entry name" value="EAL_sf"/>
</dbReference>
<dbReference type="PROSITE" id="PS50887">
    <property type="entry name" value="GGDEF"/>
    <property type="match status" value="1"/>
</dbReference>
<dbReference type="InterPro" id="IPR052155">
    <property type="entry name" value="Biofilm_reg_signaling"/>
</dbReference>
<dbReference type="InterPro" id="IPR000014">
    <property type="entry name" value="PAS"/>
</dbReference>
<feature type="domain" description="Response regulatory" evidence="4">
    <location>
        <begin position="4"/>
        <end position="119"/>
    </location>
</feature>
<dbReference type="CDD" id="cd01949">
    <property type="entry name" value="GGDEF"/>
    <property type="match status" value="1"/>
</dbReference>
<evidence type="ECO:0000313" key="8">
    <source>
        <dbReference type="EMBL" id="RDE24586.1"/>
    </source>
</evidence>
<reference evidence="8 9" key="1">
    <citation type="submission" date="2018-07" db="EMBL/GenBank/DDBJ databases">
        <title>Motiliproteus coralliicola sp. nov., a bacterium isolated from Coral.</title>
        <authorList>
            <person name="Wang G."/>
        </authorList>
    </citation>
    <scope>NUCLEOTIDE SEQUENCE [LARGE SCALE GENOMIC DNA]</scope>
    <source>
        <strain evidence="8 9">C34</strain>
    </source>
</reference>
<keyword evidence="3" id="KW-0597">Phosphoprotein</keyword>
<dbReference type="SMART" id="SM00267">
    <property type="entry name" value="GGDEF"/>
    <property type="match status" value="1"/>
</dbReference>
<gene>
    <name evidence="8" type="ORF">DV711_03075</name>
</gene>
<protein>
    <recommendedName>
        <fullName evidence="1">cyclic-guanylate-specific phosphodiesterase</fullName>
        <ecNumber evidence="1">3.1.4.52</ecNumber>
    </recommendedName>
</protein>
<dbReference type="Gene3D" id="3.40.50.2300">
    <property type="match status" value="1"/>
</dbReference>
<dbReference type="PROSITE" id="PS50112">
    <property type="entry name" value="PAS"/>
    <property type="match status" value="1"/>
</dbReference>
<dbReference type="PROSITE" id="PS50110">
    <property type="entry name" value="RESPONSE_REGULATORY"/>
    <property type="match status" value="1"/>
</dbReference>
<evidence type="ECO:0000259" key="7">
    <source>
        <dbReference type="PROSITE" id="PS50887"/>
    </source>
</evidence>
<evidence type="ECO:0000313" key="9">
    <source>
        <dbReference type="Proteomes" id="UP000253769"/>
    </source>
</evidence>
<dbReference type="InterPro" id="IPR043128">
    <property type="entry name" value="Rev_trsase/Diguanyl_cyclase"/>
</dbReference>
<dbReference type="Gene3D" id="3.20.20.450">
    <property type="entry name" value="EAL domain"/>
    <property type="match status" value="1"/>
</dbReference>
<organism evidence="8 9">
    <name type="scientific">Motiliproteus coralliicola</name>
    <dbReference type="NCBI Taxonomy" id="2283196"/>
    <lineage>
        <taxon>Bacteria</taxon>
        <taxon>Pseudomonadati</taxon>
        <taxon>Pseudomonadota</taxon>
        <taxon>Gammaproteobacteria</taxon>
        <taxon>Oceanospirillales</taxon>
        <taxon>Oceanospirillaceae</taxon>
        <taxon>Motiliproteus</taxon>
    </lineage>
</organism>
<dbReference type="SUPFAM" id="SSF55073">
    <property type="entry name" value="Nucleotide cyclase"/>
    <property type="match status" value="1"/>
</dbReference>
<dbReference type="AlphaFoldDB" id="A0A369WVL5"/>
<comment type="caution">
    <text evidence="8">The sequence shown here is derived from an EMBL/GenBank/DDBJ whole genome shotgun (WGS) entry which is preliminary data.</text>
</comment>
<dbReference type="NCBIfam" id="TIGR00229">
    <property type="entry name" value="sensory_box"/>
    <property type="match status" value="1"/>
</dbReference>
<dbReference type="Gene3D" id="3.30.450.20">
    <property type="entry name" value="PAS domain"/>
    <property type="match status" value="1"/>
</dbReference>
<dbReference type="InterPro" id="IPR013767">
    <property type="entry name" value="PAS_fold"/>
</dbReference>
<name>A0A369WVL5_9GAMM</name>
<keyword evidence="9" id="KW-1185">Reference proteome</keyword>
<dbReference type="SMART" id="SM00091">
    <property type="entry name" value="PAS"/>
    <property type="match status" value="1"/>
</dbReference>
<feature type="domain" description="EAL" evidence="6">
    <location>
        <begin position="412"/>
        <end position="666"/>
    </location>
</feature>
<dbReference type="InterPro" id="IPR011006">
    <property type="entry name" value="CheY-like_superfamily"/>
</dbReference>
<dbReference type="PROSITE" id="PS50883">
    <property type="entry name" value="EAL"/>
    <property type="match status" value="1"/>
</dbReference>
<dbReference type="Pfam" id="PF00990">
    <property type="entry name" value="GGDEF"/>
    <property type="match status" value="1"/>
</dbReference>
<evidence type="ECO:0000259" key="6">
    <source>
        <dbReference type="PROSITE" id="PS50883"/>
    </source>
</evidence>
<feature type="domain" description="PAS" evidence="5">
    <location>
        <begin position="127"/>
        <end position="190"/>
    </location>
</feature>
<accession>A0A369WVL5</accession>
<dbReference type="GO" id="GO:0006355">
    <property type="term" value="P:regulation of DNA-templated transcription"/>
    <property type="evidence" value="ECO:0007669"/>
    <property type="project" value="InterPro"/>
</dbReference>
<dbReference type="NCBIfam" id="TIGR00254">
    <property type="entry name" value="GGDEF"/>
    <property type="match status" value="1"/>
</dbReference>
<evidence type="ECO:0000256" key="2">
    <source>
        <dbReference type="ARBA" id="ARBA00022636"/>
    </source>
</evidence>
<dbReference type="SUPFAM" id="SSF52172">
    <property type="entry name" value="CheY-like"/>
    <property type="match status" value="1"/>
</dbReference>
<dbReference type="GO" id="GO:0071111">
    <property type="term" value="F:cyclic-guanylate-specific phosphodiesterase activity"/>
    <property type="evidence" value="ECO:0007669"/>
    <property type="project" value="UniProtKB-EC"/>
</dbReference>
<proteinExistence type="predicted"/>
<dbReference type="CDD" id="cd00130">
    <property type="entry name" value="PAS"/>
    <property type="match status" value="1"/>
</dbReference>
<dbReference type="SUPFAM" id="SSF55785">
    <property type="entry name" value="PYP-like sensor domain (PAS domain)"/>
    <property type="match status" value="1"/>
</dbReference>
<sequence length="671" mass="76186">MQQTVLIVDDEVNIIQSFQRLFRKAPFRILTANGGQQALEVLAHEQVDVVVSDQRMPGMTGAELFAVVQQKYPNTTRLLLSGYTDFDALTYAINNGSISKFISKPWNRDELRQSLDEAFAHTEELNVQSDYDSVFQHSSQGMALLDPQYRVLAVNQAQLALTGHREEEVVGKLLFDLIPELNRAQIEQEVAAHQHWRSELWLLRRDKSIGLFSLTIQLNPANQRLSVTCADITEMRRNELSSRHDLLTGLLNRQSFEREVAEFLTQKSQDQMLAVLSLDLINFRQVNESYGHDYGDELLCQVASSLRAMLGSDLSIQRIARIGGDEFALLCQADYSAAFLQLCESILSWFQAPIQVHDNELFMHFKLGVAIAYGEVKAADLIKQAATAGARSDRAHRYRVYDDEMLEGVKERMDLHNDLHRVIKNNELALLYQPKIEISTGRIVSAEALVRWNHPTKGLISPDRFVFLAEETGLILDIGDWCISEACRQLADWQQQDVGPVRIAVNLSPRQFTDRSLPHRLQALINHHQLQGSVLELEVTESTLLDDTDRAIKMMQQICSMDVHFAMDDFGTGYASFDYLKRYPFSTLKIDRSFIMHMCSSEREGSIVQSMIEMGHQLGLVVVAEGVEEQEQADSLKAMGCDFIQGFLYSRPVSAQELQKLLVEQPFSIER</sequence>
<dbReference type="Pfam" id="PF00072">
    <property type="entry name" value="Response_reg"/>
    <property type="match status" value="1"/>
</dbReference>
<evidence type="ECO:0000256" key="3">
    <source>
        <dbReference type="PROSITE-ProRule" id="PRU00169"/>
    </source>
</evidence>
<dbReference type="GO" id="GO:0000160">
    <property type="term" value="P:phosphorelay signal transduction system"/>
    <property type="evidence" value="ECO:0007669"/>
    <property type="project" value="InterPro"/>
</dbReference>
<feature type="domain" description="GGDEF" evidence="7">
    <location>
        <begin position="271"/>
        <end position="403"/>
    </location>
</feature>
<keyword evidence="2" id="KW-0973">c-di-GMP</keyword>
<dbReference type="CDD" id="cd17569">
    <property type="entry name" value="REC_HupR-like"/>
    <property type="match status" value="1"/>
</dbReference>
<dbReference type="InterPro" id="IPR035965">
    <property type="entry name" value="PAS-like_dom_sf"/>
</dbReference>
<dbReference type="InterPro" id="IPR000160">
    <property type="entry name" value="GGDEF_dom"/>
</dbReference>
<dbReference type="PANTHER" id="PTHR44757:SF2">
    <property type="entry name" value="BIOFILM ARCHITECTURE MAINTENANCE PROTEIN MBAA"/>
    <property type="match status" value="1"/>
</dbReference>
<dbReference type="Proteomes" id="UP000253769">
    <property type="component" value="Unassembled WGS sequence"/>
</dbReference>
<dbReference type="InterPro" id="IPR001633">
    <property type="entry name" value="EAL_dom"/>
</dbReference>
<dbReference type="SMART" id="SM00448">
    <property type="entry name" value="REC"/>
    <property type="match status" value="1"/>
</dbReference>
<evidence type="ECO:0000259" key="4">
    <source>
        <dbReference type="PROSITE" id="PS50110"/>
    </source>
</evidence>
<dbReference type="EC" id="3.1.4.52" evidence="1"/>
<feature type="modified residue" description="4-aspartylphosphate" evidence="3">
    <location>
        <position position="53"/>
    </location>
</feature>
<dbReference type="InterPro" id="IPR029787">
    <property type="entry name" value="Nucleotide_cyclase"/>
</dbReference>
<dbReference type="FunFam" id="3.20.20.450:FF:000001">
    <property type="entry name" value="Cyclic di-GMP phosphodiesterase yahA"/>
    <property type="match status" value="1"/>
</dbReference>
<dbReference type="SMART" id="SM00052">
    <property type="entry name" value="EAL"/>
    <property type="match status" value="1"/>
</dbReference>
<dbReference type="Gene3D" id="3.30.70.270">
    <property type="match status" value="1"/>
</dbReference>
<dbReference type="SUPFAM" id="SSF141868">
    <property type="entry name" value="EAL domain-like"/>
    <property type="match status" value="1"/>
</dbReference>